<feature type="signal peptide" evidence="9">
    <location>
        <begin position="1"/>
        <end position="31"/>
    </location>
</feature>
<evidence type="ECO:0008006" key="12">
    <source>
        <dbReference type="Google" id="ProtNLM"/>
    </source>
</evidence>
<organism evidence="10 11">
    <name type="scientific">Cloeon dipterum</name>
    <dbReference type="NCBI Taxonomy" id="197152"/>
    <lineage>
        <taxon>Eukaryota</taxon>
        <taxon>Metazoa</taxon>
        <taxon>Ecdysozoa</taxon>
        <taxon>Arthropoda</taxon>
        <taxon>Hexapoda</taxon>
        <taxon>Insecta</taxon>
        <taxon>Pterygota</taxon>
        <taxon>Palaeoptera</taxon>
        <taxon>Ephemeroptera</taxon>
        <taxon>Pisciforma</taxon>
        <taxon>Baetidae</taxon>
        <taxon>Cloeon</taxon>
    </lineage>
</organism>
<dbReference type="Proteomes" id="UP000494165">
    <property type="component" value="Unassembled WGS sequence"/>
</dbReference>
<evidence type="ECO:0000256" key="9">
    <source>
        <dbReference type="SAM" id="SignalP"/>
    </source>
</evidence>
<proteinExistence type="inferred from homology"/>
<evidence type="ECO:0000256" key="7">
    <source>
        <dbReference type="ARBA" id="ARBA00023283"/>
    </source>
</evidence>
<dbReference type="InterPro" id="IPR002047">
    <property type="entry name" value="Adipokinetic_hormone_CS"/>
</dbReference>
<sequence length="93" mass="9872">MALSAQSGKPLLILGLLSTYLLIFCLDTADAQVNFSPGWGKRGLTGAAGPGVGIPQELRDSSCKSSMDTILHIYKLVQAEAQKLTNCEKFGSE</sequence>
<gene>
    <name evidence="10" type="ORF">CLODIP_2_CD11369</name>
</gene>
<accession>A0A8S1C5C6</accession>
<feature type="chain" id="PRO_5035712229" description="Adipokinetic hormone 1" evidence="9">
    <location>
        <begin position="32"/>
        <end position="93"/>
    </location>
</feature>
<evidence type="ECO:0000313" key="11">
    <source>
        <dbReference type="Proteomes" id="UP000494165"/>
    </source>
</evidence>
<dbReference type="Pfam" id="PF06377">
    <property type="entry name" value="Adipokin_hormo"/>
    <property type="match status" value="1"/>
</dbReference>
<dbReference type="GO" id="GO:0005179">
    <property type="term" value="F:hormone activity"/>
    <property type="evidence" value="ECO:0007669"/>
    <property type="project" value="UniProtKB-KW"/>
</dbReference>
<evidence type="ECO:0000256" key="5">
    <source>
        <dbReference type="ARBA" id="ARBA00022729"/>
    </source>
</evidence>
<keyword evidence="11" id="KW-1185">Reference proteome</keyword>
<comment type="subcellular location">
    <subcellularLocation>
        <location evidence="1">Secreted</location>
    </subcellularLocation>
</comment>
<keyword evidence="3" id="KW-0964">Secreted</keyword>
<keyword evidence="6" id="KW-0027">Amidation</keyword>
<keyword evidence="5 9" id="KW-0732">Signal</keyword>
<dbReference type="GO" id="GO:0005576">
    <property type="term" value="C:extracellular region"/>
    <property type="evidence" value="ECO:0007669"/>
    <property type="project" value="UniProtKB-SubCell"/>
</dbReference>
<dbReference type="AlphaFoldDB" id="A0A8S1C5C6"/>
<evidence type="ECO:0000313" key="10">
    <source>
        <dbReference type="EMBL" id="CAB3361015.1"/>
    </source>
</evidence>
<protein>
    <recommendedName>
        <fullName evidence="12">Adipokinetic hormone 1</fullName>
    </recommendedName>
</protein>
<dbReference type="PROSITE" id="PS00256">
    <property type="entry name" value="AKH"/>
    <property type="match status" value="1"/>
</dbReference>
<evidence type="ECO:0000256" key="4">
    <source>
        <dbReference type="ARBA" id="ARBA00022702"/>
    </source>
</evidence>
<dbReference type="OrthoDB" id="6159864at2759"/>
<keyword evidence="4" id="KW-0372">Hormone</keyword>
<dbReference type="InterPro" id="IPR010475">
    <property type="entry name" value="AKH/RPCH_hormone"/>
</dbReference>
<dbReference type="GO" id="GO:0007218">
    <property type="term" value="P:neuropeptide signaling pathway"/>
    <property type="evidence" value="ECO:0007669"/>
    <property type="project" value="UniProtKB-KW"/>
</dbReference>
<evidence type="ECO:0000256" key="6">
    <source>
        <dbReference type="ARBA" id="ARBA00022815"/>
    </source>
</evidence>
<evidence type="ECO:0000256" key="1">
    <source>
        <dbReference type="ARBA" id="ARBA00004613"/>
    </source>
</evidence>
<keyword evidence="8" id="KW-0527">Neuropeptide</keyword>
<reference evidence="10 11" key="1">
    <citation type="submission" date="2020-04" db="EMBL/GenBank/DDBJ databases">
        <authorList>
            <person name="Alioto T."/>
            <person name="Alioto T."/>
            <person name="Gomez Garrido J."/>
        </authorList>
    </citation>
    <scope>NUCLEOTIDE SEQUENCE [LARGE SCALE GENOMIC DNA]</scope>
</reference>
<evidence type="ECO:0000256" key="8">
    <source>
        <dbReference type="ARBA" id="ARBA00023320"/>
    </source>
</evidence>
<evidence type="ECO:0000256" key="2">
    <source>
        <dbReference type="ARBA" id="ARBA00006145"/>
    </source>
</evidence>
<comment type="caution">
    <text evidence="10">The sequence shown here is derived from an EMBL/GenBank/DDBJ whole genome shotgun (WGS) entry which is preliminary data.</text>
</comment>
<keyword evidence="7" id="KW-0873">Pyrrolidone carboxylic acid</keyword>
<evidence type="ECO:0000256" key="3">
    <source>
        <dbReference type="ARBA" id="ARBA00022525"/>
    </source>
</evidence>
<name>A0A8S1C5C6_9INSE</name>
<comment type="similarity">
    <text evidence="2">Belongs to the AKH/HRTH/RPCH family.</text>
</comment>
<dbReference type="EMBL" id="CADEPI010000005">
    <property type="protein sequence ID" value="CAB3361015.1"/>
    <property type="molecule type" value="Genomic_DNA"/>
</dbReference>